<dbReference type="GO" id="GO:0005737">
    <property type="term" value="C:cytoplasm"/>
    <property type="evidence" value="ECO:0007669"/>
    <property type="project" value="TreeGrafter"/>
</dbReference>
<dbReference type="SUPFAM" id="SSF55424">
    <property type="entry name" value="FAD/NAD-linked reductases, dimerisation (C-terminal) domain"/>
    <property type="match status" value="1"/>
</dbReference>
<dbReference type="EMBL" id="SNWQ01000004">
    <property type="protein sequence ID" value="TDO50514.1"/>
    <property type="molecule type" value="Genomic_DNA"/>
</dbReference>
<evidence type="ECO:0000259" key="5">
    <source>
        <dbReference type="Pfam" id="PF07992"/>
    </source>
</evidence>
<evidence type="ECO:0000256" key="4">
    <source>
        <dbReference type="ARBA" id="ARBA00023002"/>
    </source>
</evidence>
<dbReference type="InterPro" id="IPR036188">
    <property type="entry name" value="FAD/NAD-bd_sf"/>
</dbReference>
<dbReference type="Proteomes" id="UP000295388">
    <property type="component" value="Unassembled WGS sequence"/>
</dbReference>
<dbReference type="Gene3D" id="3.50.50.60">
    <property type="entry name" value="FAD/NAD(P)-binding domain"/>
    <property type="match status" value="2"/>
</dbReference>
<organism evidence="7 8">
    <name type="scientific">Kribbella caucasensis</name>
    <dbReference type="NCBI Taxonomy" id="2512215"/>
    <lineage>
        <taxon>Bacteria</taxon>
        <taxon>Bacillati</taxon>
        <taxon>Actinomycetota</taxon>
        <taxon>Actinomycetes</taxon>
        <taxon>Propionibacteriales</taxon>
        <taxon>Kribbellaceae</taxon>
        <taxon>Kribbella</taxon>
    </lineage>
</organism>
<keyword evidence="8" id="KW-1185">Reference proteome</keyword>
<evidence type="ECO:0000313" key="7">
    <source>
        <dbReference type="EMBL" id="TDO50514.1"/>
    </source>
</evidence>
<dbReference type="PANTHER" id="PTHR43557">
    <property type="entry name" value="APOPTOSIS-INDUCING FACTOR 1"/>
    <property type="match status" value="1"/>
</dbReference>
<dbReference type="InterPro" id="IPR016156">
    <property type="entry name" value="FAD/NAD-linked_Rdtase_dimer_sf"/>
</dbReference>
<dbReference type="InterPro" id="IPR050446">
    <property type="entry name" value="FAD-oxidoreductase/Apoptosis"/>
</dbReference>
<reference evidence="7 8" key="1">
    <citation type="submission" date="2019-03" db="EMBL/GenBank/DDBJ databases">
        <title>Genomic Encyclopedia of Type Strains, Phase III (KMG-III): the genomes of soil and plant-associated and newly described type strains.</title>
        <authorList>
            <person name="Whitman W."/>
        </authorList>
    </citation>
    <scope>NUCLEOTIDE SEQUENCE [LARGE SCALE GENOMIC DNA]</scope>
    <source>
        <strain evidence="7 8">VKM Ac-2527</strain>
    </source>
</reference>
<proteinExistence type="predicted"/>
<evidence type="ECO:0000256" key="1">
    <source>
        <dbReference type="ARBA" id="ARBA00001974"/>
    </source>
</evidence>
<dbReference type="PANTHER" id="PTHR43557:SF2">
    <property type="entry name" value="RIESKE DOMAIN-CONTAINING PROTEIN-RELATED"/>
    <property type="match status" value="1"/>
</dbReference>
<evidence type="ECO:0000256" key="3">
    <source>
        <dbReference type="ARBA" id="ARBA00022827"/>
    </source>
</evidence>
<dbReference type="GO" id="GO:0016651">
    <property type="term" value="F:oxidoreductase activity, acting on NAD(P)H"/>
    <property type="evidence" value="ECO:0007669"/>
    <property type="project" value="TreeGrafter"/>
</dbReference>
<name>A0A4R6KHN5_9ACTN</name>
<dbReference type="InterPro" id="IPR028202">
    <property type="entry name" value="Reductase_C"/>
</dbReference>
<protein>
    <submittedName>
        <fullName evidence="7">NAD/ferredoxin-dependent reductase-like protein</fullName>
    </submittedName>
</protein>
<evidence type="ECO:0000259" key="6">
    <source>
        <dbReference type="Pfam" id="PF14759"/>
    </source>
</evidence>
<comment type="caution">
    <text evidence="7">The sequence shown here is derived from an EMBL/GenBank/DDBJ whole genome shotgun (WGS) entry which is preliminary data.</text>
</comment>
<dbReference type="Gene3D" id="3.30.390.30">
    <property type="match status" value="1"/>
</dbReference>
<feature type="domain" description="FAD/NAD(P)-binding" evidence="5">
    <location>
        <begin position="1"/>
        <end position="155"/>
    </location>
</feature>
<comment type="cofactor">
    <cofactor evidence="1">
        <name>FAD</name>
        <dbReference type="ChEBI" id="CHEBI:57692"/>
    </cofactor>
</comment>
<keyword evidence="3" id="KW-0274">FAD</keyword>
<dbReference type="AlphaFoldDB" id="A0A4R6KHN5"/>
<sequence length="259" mass="27877">MVIGGGFVGLEVASTAAQLGLSVTVVEPQAVPLERLLGRDIGGRVAALHERNGVRILAPVSARRVLGRGKVEAVELADGEVVTAHIVVVAIGSVPNSDWLAMSAIDVTDGVLCDEYCRVVGVRDVFAVGDVARRRRPQSDDLQRIEHWTNAVAHADVAAKAILGLGQGPNYAALPYFWSDQFDVKLQFVGTFNPRQVMTIDGSSAQGRNRSITVFGDGRRVVGALAWNWPAAIGRTRRLLERSTVTMEVVEEAFASPWK</sequence>
<accession>A0A4R6KHN5</accession>
<dbReference type="SUPFAM" id="SSF51905">
    <property type="entry name" value="FAD/NAD(P)-binding domain"/>
    <property type="match status" value="1"/>
</dbReference>
<keyword evidence="4" id="KW-0560">Oxidoreductase</keyword>
<evidence type="ECO:0000313" key="8">
    <source>
        <dbReference type="Proteomes" id="UP000295388"/>
    </source>
</evidence>
<dbReference type="Pfam" id="PF14759">
    <property type="entry name" value="Reductase_C"/>
    <property type="match status" value="1"/>
</dbReference>
<keyword evidence="2" id="KW-0285">Flavoprotein</keyword>
<dbReference type="Pfam" id="PF07992">
    <property type="entry name" value="Pyr_redox_2"/>
    <property type="match status" value="1"/>
</dbReference>
<feature type="domain" description="Reductase C-terminal" evidence="6">
    <location>
        <begin position="176"/>
        <end position="244"/>
    </location>
</feature>
<gene>
    <name evidence="7" type="ORF">EV643_1046</name>
</gene>
<evidence type="ECO:0000256" key="2">
    <source>
        <dbReference type="ARBA" id="ARBA00022630"/>
    </source>
</evidence>
<dbReference type="InterPro" id="IPR023753">
    <property type="entry name" value="FAD/NAD-binding_dom"/>
</dbReference>